<dbReference type="OrthoDB" id="7062774at2"/>
<keyword evidence="4" id="KW-1185">Reference proteome</keyword>
<organism evidence="3 4">
    <name type="scientific">Nitrosococcus halophilus (strain Nc4)</name>
    <dbReference type="NCBI Taxonomy" id="472759"/>
    <lineage>
        <taxon>Bacteria</taxon>
        <taxon>Pseudomonadati</taxon>
        <taxon>Pseudomonadota</taxon>
        <taxon>Gammaproteobacteria</taxon>
        <taxon>Chromatiales</taxon>
        <taxon>Chromatiaceae</taxon>
        <taxon>Nitrosococcus</taxon>
    </lineage>
</organism>
<gene>
    <name evidence="3" type="ordered locus">Nhal_2083</name>
</gene>
<evidence type="ECO:0000256" key="1">
    <source>
        <dbReference type="SAM" id="Coils"/>
    </source>
</evidence>
<dbReference type="AlphaFoldDB" id="D5C4K0"/>
<evidence type="ECO:0000313" key="3">
    <source>
        <dbReference type="EMBL" id="ADE15184.1"/>
    </source>
</evidence>
<name>D5C4K0_NITHN</name>
<proteinExistence type="predicted"/>
<reference evidence="4" key="1">
    <citation type="submission" date="2010-04" db="EMBL/GenBank/DDBJ databases">
        <title>Complete genome sequence of Nitrosococcus halophilus Nc4, a salt-adapted, aerobic obligate ammonia-oxidizing sulfur purple bacterium.</title>
        <authorList>
            <consortium name="US DOE Joint Genome Institute"/>
            <person name="Campbell M.A."/>
            <person name="Malfatti S.A."/>
            <person name="Chain P.S.G."/>
            <person name="Heidelberg J.F."/>
            <person name="Ward B.B."/>
            <person name="Klotz M.G."/>
        </authorList>
    </citation>
    <scope>NUCLEOTIDE SEQUENCE [LARGE SCALE GENOMIC DNA]</scope>
    <source>
        <strain evidence="4">Nc4</strain>
    </source>
</reference>
<protein>
    <recommendedName>
        <fullName evidence="2">DUF4124 domain-containing protein</fullName>
    </recommendedName>
</protein>
<dbReference type="Proteomes" id="UP000001844">
    <property type="component" value="Chromosome"/>
</dbReference>
<feature type="coiled-coil region" evidence="1">
    <location>
        <begin position="139"/>
        <end position="173"/>
    </location>
</feature>
<keyword evidence="1" id="KW-0175">Coiled coil</keyword>
<dbReference type="KEGG" id="nhl:Nhal_2083"/>
<sequence>MNKERYLLGWALIILLITLPSVAAETLYRWTDASGTARYGYQPPLGIQAVPAAEVQRELMRREPPVSCPELEIEHLHLINKEISRVKAMPAGLGLDYELTPAAKRELILDLLAHRAALITGRSALDFHSSKNYEFDHLRAQYEQEKTRLLETLEDQESMLRAQRIQIERERRRAEAALHLLHRPLPVLVW</sequence>
<accession>D5C4K0</accession>
<dbReference type="EMBL" id="CP001798">
    <property type="protein sequence ID" value="ADE15184.1"/>
    <property type="molecule type" value="Genomic_DNA"/>
</dbReference>
<dbReference type="Pfam" id="PF13511">
    <property type="entry name" value="DUF4124"/>
    <property type="match status" value="1"/>
</dbReference>
<evidence type="ECO:0000259" key="2">
    <source>
        <dbReference type="Pfam" id="PF13511"/>
    </source>
</evidence>
<evidence type="ECO:0000313" key="4">
    <source>
        <dbReference type="Proteomes" id="UP000001844"/>
    </source>
</evidence>
<dbReference type="RefSeq" id="WP_013033049.1">
    <property type="nucleotide sequence ID" value="NC_013960.1"/>
</dbReference>
<feature type="domain" description="DUF4124" evidence="2">
    <location>
        <begin position="15"/>
        <end position="58"/>
    </location>
</feature>
<dbReference type="InterPro" id="IPR025392">
    <property type="entry name" value="DUF4124"/>
</dbReference>
<dbReference type="HOGENOM" id="CLU_1426643_0_0_6"/>